<proteinExistence type="predicted"/>
<evidence type="ECO:0000313" key="1">
    <source>
        <dbReference type="Proteomes" id="UP000095286"/>
    </source>
</evidence>
<dbReference type="WBParaSite" id="RSKR_0000775500.1">
    <property type="protein sequence ID" value="RSKR_0000775500.1"/>
    <property type="gene ID" value="RSKR_0000775500"/>
</dbReference>
<dbReference type="Proteomes" id="UP000095286">
    <property type="component" value="Unplaced"/>
</dbReference>
<sequence>MRNSSSNSTPRRIGPHCPASVSSPALSVYQALGDSREPHDGQVTVDMSCLDQRDFAKSMNALNMPRSSSLSIISDIIERPHNSEANHATETMPLTSPNANTSHHSDSHSAQSAPNNGDESPPEGEQYNSFSHYIVGLIAEVYRMRDYYGIASTSQSSDRATNRSTLGYYLLLPMPFLFLIFVQNFLENYMAGIGVLLTFVSQRILCMRFVIKSQSRLNSLALIFWTIVRIFVTVKCLHVDFVFDSILFKDVITRDAPITVGDTIYKVLATDLLLIDGIIVIKMIVSMLPYIQQYKIRCMYQWIEFVGRLFGHFLPMAQWLVYFQSFVLCLLYSVLKLGFSIPHFQNFDKSSRRIISSTPFPSKKPNPRELEKNPDCGICFVGYNSPVELACGHIFCKECIATWLDKKDTCPLCRDIVANFNNEYKDGMTTMIHAIF</sequence>
<protein>
    <submittedName>
        <fullName evidence="2">RING-type domain-containing protein</fullName>
    </submittedName>
</protein>
<reference evidence="2" key="1">
    <citation type="submission" date="2016-11" db="UniProtKB">
        <authorList>
            <consortium name="WormBaseParasite"/>
        </authorList>
    </citation>
    <scope>IDENTIFICATION</scope>
    <source>
        <strain evidence="2">KR3021</strain>
    </source>
</reference>
<accession>A0AC35U5M2</accession>
<evidence type="ECO:0000313" key="2">
    <source>
        <dbReference type="WBParaSite" id="RSKR_0000775500.1"/>
    </source>
</evidence>
<name>A0AC35U5M2_9BILA</name>
<organism evidence="1 2">
    <name type="scientific">Rhabditophanes sp. KR3021</name>
    <dbReference type="NCBI Taxonomy" id="114890"/>
    <lineage>
        <taxon>Eukaryota</taxon>
        <taxon>Metazoa</taxon>
        <taxon>Ecdysozoa</taxon>
        <taxon>Nematoda</taxon>
        <taxon>Chromadorea</taxon>
        <taxon>Rhabditida</taxon>
        <taxon>Tylenchina</taxon>
        <taxon>Panagrolaimomorpha</taxon>
        <taxon>Strongyloidoidea</taxon>
        <taxon>Alloionematidae</taxon>
        <taxon>Rhabditophanes</taxon>
    </lineage>
</organism>